<dbReference type="Proteomes" id="UP000323956">
    <property type="component" value="Unassembled WGS sequence"/>
</dbReference>
<dbReference type="AlphaFoldDB" id="A0A1N6SDB4"/>
<protein>
    <submittedName>
        <fullName evidence="1">Uncharacterized protein</fullName>
    </submittedName>
</protein>
<name>A0A1N6SDB4_9RHOB</name>
<dbReference type="EMBL" id="FTMK01000007">
    <property type="protein sequence ID" value="SIQ39108.1"/>
    <property type="molecule type" value="Genomic_DNA"/>
</dbReference>
<organism evidence="1 2">
    <name type="scientific">Paracoccus thiocyanatus</name>
    <dbReference type="NCBI Taxonomy" id="34006"/>
    <lineage>
        <taxon>Bacteria</taxon>
        <taxon>Pseudomonadati</taxon>
        <taxon>Pseudomonadota</taxon>
        <taxon>Alphaproteobacteria</taxon>
        <taxon>Rhodobacterales</taxon>
        <taxon>Paracoccaceae</taxon>
        <taxon>Paracoccus</taxon>
    </lineage>
</organism>
<evidence type="ECO:0000313" key="2">
    <source>
        <dbReference type="Proteomes" id="UP000323956"/>
    </source>
</evidence>
<gene>
    <name evidence="1" type="ORF">SAMN05421641_10767</name>
</gene>
<proteinExistence type="predicted"/>
<sequence>MLTATGTELDPETAMHVHLIAGIGRATHDRWTPLYAHPPERGGDVQEARSCEAGLTVEQVQKAWTAERDRLTKKTIGWKCFAQGKLISDLQIEIAALTPAPQPSETVVEAARELLDGASTTYRAGHGRKDGIEADDGEMCYIVHSDLMHALEAALRALSGRIDAS</sequence>
<accession>A0A1N6SDB4</accession>
<evidence type="ECO:0000313" key="1">
    <source>
        <dbReference type="EMBL" id="SIQ39108.1"/>
    </source>
</evidence>
<reference evidence="1 2" key="1">
    <citation type="submission" date="2017-01" db="EMBL/GenBank/DDBJ databases">
        <authorList>
            <person name="Varghese N."/>
            <person name="Submissions S."/>
        </authorList>
    </citation>
    <scope>NUCLEOTIDE SEQUENCE [LARGE SCALE GENOMIC DNA]</scope>
    <source>
        <strain evidence="1 2">ATCC 700171</strain>
    </source>
</reference>